<organism evidence="2 3">
    <name type="scientific">Brassica napus</name>
    <name type="common">Rape</name>
    <dbReference type="NCBI Taxonomy" id="3708"/>
    <lineage>
        <taxon>Eukaryota</taxon>
        <taxon>Viridiplantae</taxon>
        <taxon>Streptophyta</taxon>
        <taxon>Embryophyta</taxon>
        <taxon>Tracheophyta</taxon>
        <taxon>Spermatophyta</taxon>
        <taxon>Magnoliopsida</taxon>
        <taxon>eudicotyledons</taxon>
        <taxon>Gunneridae</taxon>
        <taxon>Pentapetalae</taxon>
        <taxon>rosids</taxon>
        <taxon>malvids</taxon>
        <taxon>Brassicales</taxon>
        <taxon>Brassicaceae</taxon>
        <taxon>Brassiceae</taxon>
        <taxon>Brassica</taxon>
    </lineage>
</organism>
<evidence type="ECO:0000313" key="2">
    <source>
        <dbReference type="EMBL" id="CDY67264.1"/>
    </source>
</evidence>
<reference evidence="2" key="2">
    <citation type="submission" date="2014-06" db="EMBL/GenBank/DDBJ databases">
        <authorList>
            <person name="Genoscope - CEA"/>
        </authorList>
    </citation>
    <scope>NUCLEOTIDE SEQUENCE</scope>
</reference>
<gene>
    <name evidence="2" type="primary">BnaCnng54170D</name>
    <name evidence="1" type="ORF">DARMORV10_C02P01230.1</name>
    <name evidence="2" type="ORF">GSBRNA2T00060526001</name>
</gene>
<dbReference type="EMBL" id="HG994366">
    <property type="protein sequence ID" value="CAF1878438.1"/>
    <property type="molecule type" value="Genomic_DNA"/>
</dbReference>
<dbReference type="STRING" id="3708.A0A078JKI2"/>
<dbReference type="PANTHER" id="PTHR47380">
    <property type="entry name" value="OS02G0533000 PROTEIN"/>
    <property type="match status" value="1"/>
</dbReference>
<proteinExistence type="predicted"/>
<dbReference type="EMBL" id="LK035913">
    <property type="protein sequence ID" value="CDY67264.1"/>
    <property type="molecule type" value="Genomic_DNA"/>
</dbReference>
<dbReference type="PANTHER" id="PTHR47380:SF4">
    <property type="entry name" value="OS02G0533000 PROTEIN"/>
    <property type="match status" value="1"/>
</dbReference>
<evidence type="ECO:0000313" key="3">
    <source>
        <dbReference type="Proteomes" id="UP000028999"/>
    </source>
</evidence>
<name>A0A078JKI2_BRANA</name>
<dbReference type="OMA" id="WILTNQH"/>
<dbReference type="Proteomes" id="UP001295469">
    <property type="component" value="Chromosome C02"/>
</dbReference>
<protein>
    <submittedName>
        <fullName evidence="1">(rape) hypothetical protein</fullName>
    </submittedName>
    <submittedName>
        <fullName evidence="2">BnaCnng54170D protein</fullName>
    </submittedName>
</protein>
<reference evidence="1" key="3">
    <citation type="submission" date="2021-01" db="EMBL/GenBank/DDBJ databases">
        <authorList>
            <consortium name="Genoscope - CEA"/>
            <person name="William W."/>
        </authorList>
    </citation>
    <scope>NUCLEOTIDE SEQUENCE</scope>
</reference>
<dbReference type="Gramene" id="CDY67264">
    <property type="protein sequence ID" value="CDY67264"/>
    <property type="gene ID" value="GSBRNA2T00060526001"/>
</dbReference>
<keyword evidence="3" id="KW-1185">Reference proteome</keyword>
<reference evidence="2 3" key="1">
    <citation type="journal article" date="2014" name="Science">
        <title>Plant genetics. Early allopolyploid evolution in the post-Neolithic Brassica napus oilseed genome.</title>
        <authorList>
            <person name="Chalhoub B."/>
            <person name="Denoeud F."/>
            <person name="Liu S."/>
            <person name="Parkin I.A."/>
            <person name="Tang H."/>
            <person name="Wang X."/>
            <person name="Chiquet J."/>
            <person name="Belcram H."/>
            <person name="Tong C."/>
            <person name="Samans B."/>
            <person name="Correa M."/>
            <person name="Da Silva C."/>
            <person name="Just J."/>
            <person name="Falentin C."/>
            <person name="Koh C.S."/>
            <person name="Le Clainche I."/>
            <person name="Bernard M."/>
            <person name="Bento P."/>
            <person name="Noel B."/>
            <person name="Labadie K."/>
            <person name="Alberti A."/>
            <person name="Charles M."/>
            <person name="Arnaud D."/>
            <person name="Guo H."/>
            <person name="Daviaud C."/>
            <person name="Alamery S."/>
            <person name="Jabbari K."/>
            <person name="Zhao M."/>
            <person name="Edger P.P."/>
            <person name="Chelaifa H."/>
            <person name="Tack D."/>
            <person name="Lassalle G."/>
            <person name="Mestiri I."/>
            <person name="Schnel N."/>
            <person name="Le Paslier M.C."/>
            <person name="Fan G."/>
            <person name="Renault V."/>
            <person name="Bayer P.E."/>
            <person name="Golicz A.A."/>
            <person name="Manoli S."/>
            <person name="Lee T.H."/>
            <person name="Thi V.H."/>
            <person name="Chalabi S."/>
            <person name="Hu Q."/>
            <person name="Fan C."/>
            <person name="Tollenaere R."/>
            <person name="Lu Y."/>
            <person name="Battail C."/>
            <person name="Shen J."/>
            <person name="Sidebottom C.H."/>
            <person name="Wang X."/>
            <person name="Canaguier A."/>
            <person name="Chauveau A."/>
            <person name="Berard A."/>
            <person name="Deniot G."/>
            <person name="Guan M."/>
            <person name="Liu Z."/>
            <person name="Sun F."/>
            <person name="Lim Y.P."/>
            <person name="Lyons E."/>
            <person name="Town C.D."/>
            <person name="Bancroft I."/>
            <person name="Wang X."/>
            <person name="Meng J."/>
            <person name="Ma J."/>
            <person name="Pires J.C."/>
            <person name="King G.J."/>
            <person name="Brunel D."/>
            <person name="Delourme R."/>
            <person name="Renard M."/>
            <person name="Aury J.M."/>
            <person name="Adams K.L."/>
            <person name="Batley J."/>
            <person name="Snowdon R.J."/>
            <person name="Tost J."/>
            <person name="Edwards D."/>
            <person name="Zhou Y."/>
            <person name="Hua W."/>
            <person name="Sharpe A.G."/>
            <person name="Paterson A.H."/>
            <person name="Guan C."/>
            <person name="Wincker P."/>
        </authorList>
    </citation>
    <scope>NUCLEOTIDE SEQUENCE [LARGE SCALE GENOMIC DNA]</scope>
    <source>
        <strain evidence="3">cv. Darmor-bzh</strain>
    </source>
</reference>
<dbReference type="PaxDb" id="3708-A0A078JKI2"/>
<accession>A0A078JKI2</accession>
<dbReference type="AlphaFoldDB" id="A0A078JKI2"/>
<dbReference type="Proteomes" id="UP000028999">
    <property type="component" value="Unassembled WGS sequence"/>
</dbReference>
<dbReference type="InterPro" id="IPR044200">
    <property type="entry name" value="At5g03900-like"/>
</dbReference>
<sequence length="125" mass="14458">MQLVSARDMAQKTVIGKERIVYSTERDMIEQDYEAEEWDVIALIISAGSLLQMWLWILTNQHNHFSKVFKMVILQRALSSRKSSNIGVTDPKCKNLMKPPDYLMSFPTPQGLVNQKETWNMGFGY</sequence>
<evidence type="ECO:0000313" key="1">
    <source>
        <dbReference type="EMBL" id="CAF1878438.1"/>
    </source>
</evidence>